<proteinExistence type="predicted"/>
<dbReference type="EMBL" id="OC319114">
    <property type="protein sequence ID" value="CAD7404303.1"/>
    <property type="molecule type" value="Genomic_DNA"/>
</dbReference>
<feature type="compositionally biased region" description="Low complexity" evidence="1">
    <location>
        <begin position="286"/>
        <end position="304"/>
    </location>
</feature>
<organism evidence="2">
    <name type="scientific">Timema cristinae</name>
    <name type="common">Walking stick</name>
    <dbReference type="NCBI Taxonomy" id="61476"/>
    <lineage>
        <taxon>Eukaryota</taxon>
        <taxon>Metazoa</taxon>
        <taxon>Ecdysozoa</taxon>
        <taxon>Arthropoda</taxon>
        <taxon>Hexapoda</taxon>
        <taxon>Insecta</taxon>
        <taxon>Pterygota</taxon>
        <taxon>Neoptera</taxon>
        <taxon>Polyneoptera</taxon>
        <taxon>Phasmatodea</taxon>
        <taxon>Timematodea</taxon>
        <taxon>Timematoidea</taxon>
        <taxon>Timematidae</taxon>
        <taxon>Timema</taxon>
    </lineage>
</organism>
<reference evidence="2" key="1">
    <citation type="submission" date="2020-11" db="EMBL/GenBank/DDBJ databases">
        <authorList>
            <person name="Tran Van P."/>
        </authorList>
    </citation>
    <scope>NUCLEOTIDE SEQUENCE</scope>
</reference>
<evidence type="ECO:0000313" key="2">
    <source>
        <dbReference type="EMBL" id="CAD7404303.1"/>
    </source>
</evidence>
<feature type="region of interest" description="Disordered" evidence="1">
    <location>
        <begin position="210"/>
        <end position="237"/>
    </location>
</feature>
<name>A0A7R9CZI8_TIMCR</name>
<sequence length="980" mass="108237">MLHGAGRHPLRHPLVSRVASKREGEGVSLSLPSEELGSCGCTRVSLGLRPTFPTNIVSTVDTLKLQRDTLILSDTQLSSQITCLSHKILSSHSIPPCSSWRQSPRGELTPYIAAHVSMETSPQCCHGNKPYNVAMETSLQCCYDYNLFKQGCVTTEHSETVEDCVSKSRKLSIDGDGDDPSAQWGKHQVEYVKPVKISPLPLHEQDLLYGSDQWTPSGTGTSDRSTNTATRIPPLRHHSGHFRHKMAELWDPHPQYEFTAFGRQLHLLLERDSSFVAPDLQVTLQTTLQTPGSRGTSAESSSSGDHITSRNSSGRKYLPCEERAEFLDLFTSSHGVMVLEQTRVCLQTLVWAITMFTLVLRKILERVYPHLHGGRVKRNSKNHLSTPHWDSNQHHIVENETDALSTCPHVTHVWHNFTTREHPGLKPDGCFYRGRVKGDLQSTVAVNLCHGMVSRQHSAGVREDTLLLTTISVRIFVFSPVYILQDNNSMHTLISIRDTITSLLTRILKFEASFTKQQTVYADRHDKITRVIMMERVKEDDQHYDGEGVRYDGDTTTLKDTYVESDSESDRTAILNSSNSLHTGLWELLFRKEPMNYTETDRAYVKWLGFVFYTHFVGRCHRYRVGERKQLPPPRPDRMTLTAGSIVWLVRNHLGGEKENSSSRSKNGPSPRIVTNLVLATVPSDSQTRWSYPTSGSRGSPQFGDIASSRGKCTNATGITQQVTPGRLDVVTTASSTKCQLPKQTSLNLTVLPRGELGVCVWLQGYLGQGLVVLVVEILGQGLVVLVVEISGTGTSSPGCRDTGTGTSSPDCRDTGTGTSSPGHSLLCVVTCQATVSSVLSLVRSQSPLLSLVRSQSPLCCHMSGHSLLCVVTCQATVSSVVTCQVTVSSVVTCQVTVSSVVTCQFMASLHVWYSHVRWRWDSHAHACSSRPSRIGPEVVNHDVQSQIRDMVLCTVTQGLSLSRGEGRTLTPRAPGSKPD</sequence>
<evidence type="ECO:0008006" key="3">
    <source>
        <dbReference type="Google" id="ProtNLM"/>
    </source>
</evidence>
<feature type="compositionally biased region" description="Polar residues" evidence="1">
    <location>
        <begin position="212"/>
        <end position="230"/>
    </location>
</feature>
<feature type="compositionally biased region" description="Polar residues" evidence="1">
    <location>
        <begin position="305"/>
        <end position="314"/>
    </location>
</feature>
<protein>
    <recommendedName>
        <fullName evidence="3">Peptidase M12B propeptide domain-containing protein</fullName>
    </recommendedName>
</protein>
<feature type="region of interest" description="Disordered" evidence="1">
    <location>
        <begin position="286"/>
        <end position="314"/>
    </location>
</feature>
<feature type="region of interest" description="Disordered" evidence="1">
    <location>
        <begin position="794"/>
        <end position="820"/>
    </location>
</feature>
<accession>A0A7R9CZI8</accession>
<evidence type="ECO:0000256" key="1">
    <source>
        <dbReference type="SAM" id="MobiDB-lite"/>
    </source>
</evidence>
<dbReference type="AlphaFoldDB" id="A0A7R9CZI8"/>
<gene>
    <name evidence="2" type="ORF">TCEB3V08_LOCUS7439</name>
</gene>